<feature type="compositionally biased region" description="Basic and acidic residues" evidence="1">
    <location>
        <begin position="378"/>
        <end position="390"/>
    </location>
</feature>
<feature type="compositionally biased region" description="Acidic residues" evidence="1">
    <location>
        <begin position="323"/>
        <end position="340"/>
    </location>
</feature>
<reference evidence="3 4" key="1">
    <citation type="submission" date="2020-07" db="EMBL/GenBank/DDBJ databases">
        <title>Sequencing the genomes of 1000 actinobacteria strains.</title>
        <authorList>
            <person name="Klenk H.-P."/>
        </authorList>
    </citation>
    <scope>NUCLEOTIDE SEQUENCE [LARGE SCALE GENOMIC DNA]</scope>
    <source>
        <strain evidence="3 4">DSM 29531</strain>
    </source>
</reference>
<accession>A0A853DCX5</accession>
<protein>
    <submittedName>
        <fullName evidence="3">Aminoglycoside phosphotransferase (APT) family kinase protein</fullName>
    </submittedName>
</protein>
<keyword evidence="3" id="KW-0418">Kinase</keyword>
<dbReference type="RefSeq" id="WP_179479342.1">
    <property type="nucleotide sequence ID" value="NZ_JACCFW010000001.1"/>
</dbReference>
<keyword evidence="3" id="KW-0808">Transferase</keyword>
<dbReference type="Pfam" id="PF01636">
    <property type="entry name" value="APH"/>
    <property type="match status" value="1"/>
</dbReference>
<dbReference type="Gene3D" id="3.90.1200.10">
    <property type="match status" value="1"/>
</dbReference>
<organism evidence="3 4">
    <name type="scientific">Allobranchiibius huperziae</name>
    <dbReference type="NCBI Taxonomy" id="1874116"/>
    <lineage>
        <taxon>Bacteria</taxon>
        <taxon>Bacillati</taxon>
        <taxon>Actinomycetota</taxon>
        <taxon>Actinomycetes</taxon>
        <taxon>Micrococcales</taxon>
        <taxon>Dermacoccaceae</taxon>
        <taxon>Allobranchiibius</taxon>
    </lineage>
</organism>
<keyword evidence="4" id="KW-1185">Reference proteome</keyword>
<evidence type="ECO:0000313" key="4">
    <source>
        <dbReference type="Proteomes" id="UP000571817"/>
    </source>
</evidence>
<evidence type="ECO:0000256" key="1">
    <source>
        <dbReference type="SAM" id="MobiDB-lite"/>
    </source>
</evidence>
<proteinExistence type="predicted"/>
<feature type="compositionally biased region" description="Low complexity" evidence="1">
    <location>
        <begin position="313"/>
        <end position="322"/>
    </location>
</feature>
<dbReference type="InterPro" id="IPR011009">
    <property type="entry name" value="Kinase-like_dom_sf"/>
</dbReference>
<feature type="region of interest" description="Disordered" evidence="1">
    <location>
        <begin position="301"/>
        <end position="390"/>
    </location>
</feature>
<dbReference type="AlphaFoldDB" id="A0A853DCX5"/>
<gene>
    <name evidence="3" type="ORF">HNR15_000812</name>
</gene>
<sequence length="390" mass="40974">MLRPILTLAALAHAATPTLRPVSVQELPTAPGAQYQSVLVTDAAGTPWTVRAALDPAAGAALEASVGLLRLLRTRMPFAVPDVAGTATGDDGTTVVVHPVLPGAPMVWRELVSGSDLARSVGAAVAALHDTDPRVVEEAGLPTYDADAYRARRLAALDRAASTGHVPPALLTRWERALEEVTLWKFATCVTHGTLERAHVLADGTVTAIDVWEGAGVADPAEDFAALLVLASPDAFDTVLEAYAGARRERPDVHLERRIRLSAELHRVTALLDAVAADDERLVDRRAAALRRFAETSADDDRLMPSPFIRQRPPAAVPVEPVDPADVEALDDLSGDDETVEIPITTSVRPSGAGGATVAPPSLTDGEQDADGADDDSHDGQEESKGSSQG</sequence>
<feature type="compositionally biased region" description="Acidic residues" evidence="1">
    <location>
        <begin position="366"/>
        <end position="377"/>
    </location>
</feature>
<evidence type="ECO:0000313" key="3">
    <source>
        <dbReference type="EMBL" id="NYJ73849.1"/>
    </source>
</evidence>
<dbReference type="InterPro" id="IPR002575">
    <property type="entry name" value="Aminoglycoside_PTrfase"/>
</dbReference>
<name>A0A853DCX5_9MICO</name>
<dbReference type="SUPFAM" id="SSF56112">
    <property type="entry name" value="Protein kinase-like (PK-like)"/>
    <property type="match status" value="1"/>
</dbReference>
<dbReference type="EMBL" id="JACCFW010000001">
    <property type="protein sequence ID" value="NYJ73849.1"/>
    <property type="molecule type" value="Genomic_DNA"/>
</dbReference>
<feature type="domain" description="Aminoglycoside phosphotransferase" evidence="2">
    <location>
        <begin position="35"/>
        <end position="247"/>
    </location>
</feature>
<dbReference type="GO" id="GO:0016301">
    <property type="term" value="F:kinase activity"/>
    <property type="evidence" value="ECO:0007669"/>
    <property type="project" value="UniProtKB-KW"/>
</dbReference>
<comment type="caution">
    <text evidence="3">The sequence shown here is derived from an EMBL/GenBank/DDBJ whole genome shotgun (WGS) entry which is preliminary data.</text>
</comment>
<evidence type="ECO:0000259" key="2">
    <source>
        <dbReference type="Pfam" id="PF01636"/>
    </source>
</evidence>
<dbReference type="Proteomes" id="UP000571817">
    <property type="component" value="Unassembled WGS sequence"/>
</dbReference>